<name>A0AAD7CSL2_MYCRO</name>
<feature type="chain" id="PRO_5042249017" evidence="1">
    <location>
        <begin position="20"/>
        <end position="191"/>
    </location>
</feature>
<organism evidence="2 3">
    <name type="scientific">Mycena rosella</name>
    <name type="common">Pink bonnet</name>
    <name type="synonym">Agaricus rosellus</name>
    <dbReference type="NCBI Taxonomy" id="1033263"/>
    <lineage>
        <taxon>Eukaryota</taxon>
        <taxon>Fungi</taxon>
        <taxon>Dikarya</taxon>
        <taxon>Basidiomycota</taxon>
        <taxon>Agaricomycotina</taxon>
        <taxon>Agaricomycetes</taxon>
        <taxon>Agaricomycetidae</taxon>
        <taxon>Agaricales</taxon>
        <taxon>Marasmiineae</taxon>
        <taxon>Mycenaceae</taxon>
        <taxon>Mycena</taxon>
    </lineage>
</organism>
<dbReference type="EMBL" id="JARKIE010000252">
    <property type="protein sequence ID" value="KAJ7661135.1"/>
    <property type="molecule type" value="Genomic_DNA"/>
</dbReference>
<dbReference type="Proteomes" id="UP001221757">
    <property type="component" value="Unassembled WGS sequence"/>
</dbReference>
<evidence type="ECO:0000313" key="3">
    <source>
        <dbReference type="Proteomes" id="UP001221757"/>
    </source>
</evidence>
<feature type="signal peptide" evidence="1">
    <location>
        <begin position="1"/>
        <end position="19"/>
    </location>
</feature>
<gene>
    <name evidence="2" type="ORF">B0H17DRAFT_1144740</name>
</gene>
<protein>
    <submittedName>
        <fullName evidence="2">Uncharacterized protein</fullName>
    </submittedName>
</protein>
<evidence type="ECO:0000313" key="2">
    <source>
        <dbReference type="EMBL" id="KAJ7661135.1"/>
    </source>
</evidence>
<comment type="caution">
    <text evidence="2">The sequence shown here is derived from an EMBL/GenBank/DDBJ whole genome shotgun (WGS) entry which is preliminary data.</text>
</comment>
<dbReference type="AlphaFoldDB" id="A0AAD7CSL2"/>
<reference evidence="2" key="1">
    <citation type="submission" date="2023-03" db="EMBL/GenBank/DDBJ databases">
        <title>Massive genome expansion in bonnet fungi (Mycena s.s.) driven by repeated elements and novel gene families across ecological guilds.</title>
        <authorList>
            <consortium name="Lawrence Berkeley National Laboratory"/>
            <person name="Harder C.B."/>
            <person name="Miyauchi S."/>
            <person name="Viragh M."/>
            <person name="Kuo A."/>
            <person name="Thoen E."/>
            <person name="Andreopoulos B."/>
            <person name="Lu D."/>
            <person name="Skrede I."/>
            <person name="Drula E."/>
            <person name="Henrissat B."/>
            <person name="Morin E."/>
            <person name="Kohler A."/>
            <person name="Barry K."/>
            <person name="LaButti K."/>
            <person name="Morin E."/>
            <person name="Salamov A."/>
            <person name="Lipzen A."/>
            <person name="Mereny Z."/>
            <person name="Hegedus B."/>
            <person name="Baldrian P."/>
            <person name="Stursova M."/>
            <person name="Weitz H."/>
            <person name="Taylor A."/>
            <person name="Grigoriev I.V."/>
            <person name="Nagy L.G."/>
            <person name="Martin F."/>
            <person name="Kauserud H."/>
        </authorList>
    </citation>
    <scope>NUCLEOTIDE SEQUENCE</scope>
    <source>
        <strain evidence="2">CBHHK067</strain>
    </source>
</reference>
<proteinExistence type="predicted"/>
<accession>A0AAD7CSL2</accession>
<evidence type="ECO:0000256" key="1">
    <source>
        <dbReference type="SAM" id="SignalP"/>
    </source>
</evidence>
<keyword evidence="1" id="KW-0732">Signal</keyword>
<sequence>MVPWLIAVISRILASDVQSRSPTITEVIVTFYHPWYRMGSADISSETFTFPAALEKLLFRHPTVPRVLWRAQDQEGSLAHFARFVRAAMPNMQAREKVALEQFAPSWNGVTGYSCWYLGIVAGQLNWGDSSLKGIEVMVKVHAVEEVHISCTLIRSRPARTKMTAVSGLVWKPGASKEHHALKQVIALAVT</sequence>
<keyword evidence="3" id="KW-1185">Reference proteome</keyword>